<protein>
    <submittedName>
        <fullName evidence="2">Uncharacterized protein</fullName>
    </submittedName>
</protein>
<dbReference type="Proteomes" id="UP001266305">
    <property type="component" value="Unassembled WGS sequence"/>
</dbReference>
<proteinExistence type="predicted"/>
<keyword evidence="3" id="KW-1185">Reference proteome</keyword>
<evidence type="ECO:0000313" key="3">
    <source>
        <dbReference type="Proteomes" id="UP001266305"/>
    </source>
</evidence>
<dbReference type="EMBL" id="JASSZA010000022">
    <property type="protein sequence ID" value="KAK2084720.1"/>
    <property type="molecule type" value="Genomic_DNA"/>
</dbReference>
<evidence type="ECO:0000256" key="1">
    <source>
        <dbReference type="SAM" id="MobiDB-lite"/>
    </source>
</evidence>
<comment type="caution">
    <text evidence="2">The sequence shown here is derived from an EMBL/GenBank/DDBJ whole genome shotgun (WGS) entry which is preliminary data.</text>
</comment>
<evidence type="ECO:0000313" key="2">
    <source>
        <dbReference type="EMBL" id="KAK2084720.1"/>
    </source>
</evidence>
<organism evidence="2 3">
    <name type="scientific">Saguinus oedipus</name>
    <name type="common">Cotton-top tamarin</name>
    <name type="synonym">Oedipomidas oedipus</name>
    <dbReference type="NCBI Taxonomy" id="9490"/>
    <lineage>
        <taxon>Eukaryota</taxon>
        <taxon>Metazoa</taxon>
        <taxon>Chordata</taxon>
        <taxon>Craniata</taxon>
        <taxon>Vertebrata</taxon>
        <taxon>Euteleostomi</taxon>
        <taxon>Mammalia</taxon>
        <taxon>Eutheria</taxon>
        <taxon>Euarchontoglires</taxon>
        <taxon>Primates</taxon>
        <taxon>Haplorrhini</taxon>
        <taxon>Platyrrhini</taxon>
        <taxon>Cebidae</taxon>
        <taxon>Callitrichinae</taxon>
        <taxon>Saguinus</taxon>
    </lineage>
</organism>
<sequence>MDVDTADSWGGFQITIYHGRQHKQVPYGQADYQKVLVEVGGCVGRPSLIFVEKSPGPPSTLQDSERGKLRESETHISTSYLGLPLTQQLGLKFDNNTISELSSLHDEDSNFRQSFHQMRNKQFPVSGDLESNPDYWSGVMGGSSGASRGPSAMEYNKEDRESFRHR</sequence>
<accession>A0ABQ9TJF4</accession>
<reference evidence="2 3" key="1">
    <citation type="submission" date="2023-05" db="EMBL/GenBank/DDBJ databases">
        <title>B98-5 Cell Line De Novo Hybrid Assembly: An Optical Mapping Approach.</title>
        <authorList>
            <person name="Kananen K."/>
            <person name="Auerbach J.A."/>
            <person name="Kautto E."/>
            <person name="Blachly J.S."/>
        </authorList>
    </citation>
    <scope>NUCLEOTIDE SEQUENCE [LARGE SCALE GENOMIC DNA]</scope>
    <source>
        <strain evidence="2">B95-8</strain>
        <tissue evidence="2">Cell line</tissue>
    </source>
</reference>
<name>A0ABQ9TJF4_SAGOE</name>
<feature type="compositionally biased region" description="Basic and acidic residues" evidence="1">
    <location>
        <begin position="155"/>
        <end position="166"/>
    </location>
</feature>
<gene>
    <name evidence="2" type="ORF">P7K49_037753</name>
</gene>
<feature type="region of interest" description="Disordered" evidence="1">
    <location>
        <begin position="134"/>
        <end position="166"/>
    </location>
</feature>